<keyword evidence="1" id="KW-0472">Membrane</keyword>
<keyword evidence="3" id="KW-1185">Reference proteome</keyword>
<dbReference type="InParanoid" id="T0QWG9"/>
<dbReference type="GeneID" id="19944681"/>
<dbReference type="Proteomes" id="UP000030762">
    <property type="component" value="Unassembled WGS sequence"/>
</dbReference>
<sequence>MTTALGLGADGNLRDVAFSHLALPWLTLLLHAVVYAILGAYLDCVLPKSIGVQSRWRFTFHAEFWVPSTCPSRLTKTSYPCP</sequence>
<dbReference type="AlphaFoldDB" id="T0QWG9"/>
<evidence type="ECO:0000256" key="1">
    <source>
        <dbReference type="SAM" id="Phobius"/>
    </source>
</evidence>
<protein>
    <submittedName>
        <fullName evidence="2">Uncharacterized protein</fullName>
    </submittedName>
</protein>
<accession>T0QWG9</accession>
<organism evidence="2 3">
    <name type="scientific">Saprolegnia diclina (strain VS20)</name>
    <dbReference type="NCBI Taxonomy" id="1156394"/>
    <lineage>
        <taxon>Eukaryota</taxon>
        <taxon>Sar</taxon>
        <taxon>Stramenopiles</taxon>
        <taxon>Oomycota</taxon>
        <taxon>Saprolegniomycetes</taxon>
        <taxon>Saprolegniales</taxon>
        <taxon>Saprolegniaceae</taxon>
        <taxon>Saprolegnia</taxon>
    </lineage>
</organism>
<dbReference type="VEuPathDB" id="FungiDB:SDRG_03954"/>
<reference evidence="2 3" key="1">
    <citation type="submission" date="2012-04" db="EMBL/GenBank/DDBJ databases">
        <title>The Genome Sequence of Saprolegnia declina VS20.</title>
        <authorList>
            <consortium name="The Broad Institute Genome Sequencing Platform"/>
            <person name="Russ C."/>
            <person name="Nusbaum C."/>
            <person name="Tyler B."/>
            <person name="van West P."/>
            <person name="Dieguez-Uribeondo J."/>
            <person name="de Bruijn I."/>
            <person name="Tripathy S."/>
            <person name="Jiang R."/>
            <person name="Young S.K."/>
            <person name="Zeng Q."/>
            <person name="Gargeya S."/>
            <person name="Fitzgerald M."/>
            <person name="Haas B."/>
            <person name="Abouelleil A."/>
            <person name="Alvarado L."/>
            <person name="Arachchi H.M."/>
            <person name="Berlin A."/>
            <person name="Chapman S.B."/>
            <person name="Goldberg J."/>
            <person name="Griggs A."/>
            <person name="Gujja S."/>
            <person name="Hansen M."/>
            <person name="Howarth C."/>
            <person name="Imamovic A."/>
            <person name="Larimer J."/>
            <person name="McCowen C."/>
            <person name="Montmayeur A."/>
            <person name="Murphy C."/>
            <person name="Neiman D."/>
            <person name="Pearson M."/>
            <person name="Priest M."/>
            <person name="Roberts A."/>
            <person name="Saif S."/>
            <person name="Shea T."/>
            <person name="Sisk P."/>
            <person name="Sykes S."/>
            <person name="Wortman J."/>
            <person name="Nusbaum C."/>
            <person name="Birren B."/>
        </authorList>
    </citation>
    <scope>NUCLEOTIDE SEQUENCE [LARGE SCALE GENOMIC DNA]</scope>
    <source>
        <strain evidence="2 3">VS20</strain>
    </source>
</reference>
<keyword evidence="1" id="KW-1133">Transmembrane helix</keyword>
<dbReference type="STRING" id="1156394.T0QWG9"/>
<name>T0QWG9_SAPDV</name>
<proteinExistence type="predicted"/>
<evidence type="ECO:0000313" key="2">
    <source>
        <dbReference type="EMBL" id="EQC39001.1"/>
    </source>
</evidence>
<keyword evidence="1" id="KW-0812">Transmembrane</keyword>
<dbReference type="RefSeq" id="XP_008607825.1">
    <property type="nucleotide sequence ID" value="XM_008609603.1"/>
</dbReference>
<feature type="transmembrane region" description="Helical" evidence="1">
    <location>
        <begin position="22"/>
        <end position="46"/>
    </location>
</feature>
<gene>
    <name evidence="2" type="ORF">SDRG_03954</name>
</gene>
<dbReference type="EMBL" id="JH767140">
    <property type="protein sequence ID" value="EQC39001.1"/>
    <property type="molecule type" value="Genomic_DNA"/>
</dbReference>
<evidence type="ECO:0000313" key="3">
    <source>
        <dbReference type="Proteomes" id="UP000030762"/>
    </source>
</evidence>